<dbReference type="SUPFAM" id="SSF47113">
    <property type="entry name" value="Histone-fold"/>
    <property type="match status" value="1"/>
</dbReference>
<feature type="compositionally biased region" description="Basic residues" evidence="1">
    <location>
        <begin position="235"/>
        <end position="330"/>
    </location>
</feature>
<evidence type="ECO:0000256" key="1">
    <source>
        <dbReference type="SAM" id="MobiDB-lite"/>
    </source>
</evidence>
<dbReference type="Proteomes" id="UP000886998">
    <property type="component" value="Unassembled WGS sequence"/>
</dbReference>
<organism evidence="2 3">
    <name type="scientific">Trichonephila inaurata madagascariensis</name>
    <dbReference type="NCBI Taxonomy" id="2747483"/>
    <lineage>
        <taxon>Eukaryota</taxon>
        <taxon>Metazoa</taxon>
        <taxon>Ecdysozoa</taxon>
        <taxon>Arthropoda</taxon>
        <taxon>Chelicerata</taxon>
        <taxon>Arachnida</taxon>
        <taxon>Araneae</taxon>
        <taxon>Araneomorphae</taxon>
        <taxon>Entelegynae</taxon>
        <taxon>Araneoidea</taxon>
        <taxon>Nephilidae</taxon>
        <taxon>Trichonephila</taxon>
        <taxon>Trichonephila inaurata</taxon>
    </lineage>
</organism>
<sequence>MSKTEQKGSPKGAPDSSATRAFQKGIEKLCSAQQMNITIEKIAKKQLAIQLSQILTKIATKSSETSSKAEVLQPNHIQEALNSVMGSIMLRAATGEGARCLTLYGNGLIKFSVAKKKTISRKKGLKIDGKHFSQGLKGFYTEFVSEGEMNSTLRKVMQDILAETANYISSRAGEICQNQNRTEMGSEEIAEALKSIISDSELRRHALSQGSDYVTKFVHGLITFEKSTTIGREPSKKKKKLGVLKKSRRTVVKKKAVRRKTPSKRKPAVKKKTLRRKTPSKKKPVAKKKAIRRKTPSKKMAVMKKKKIRRRTKPRKISATKKKAIRRKTPPKTMPVVKK</sequence>
<dbReference type="InterPro" id="IPR009072">
    <property type="entry name" value="Histone-fold"/>
</dbReference>
<dbReference type="Gene3D" id="1.10.20.10">
    <property type="entry name" value="Histone, subunit A"/>
    <property type="match status" value="1"/>
</dbReference>
<name>A0A8X6XW89_9ARAC</name>
<keyword evidence="3" id="KW-1185">Reference proteome</keyword>
<comment type="caution">
    <text evidence="2">The sequence shown here is derived from an EMBL/GenBank/DDBJ whole genome shotgun (WGS) entry which is preliminary data.</text>
</comment>
<gene>
    <name evidence="2" type="ORF">TNIN_88681</name>
</gene>
<evidence type="ECO:0000313" key="2">
    <source>
        <dbReference type="EMBL" id="GFY60501.1"/>
    </source>
</evidence>
<dbReference type="OrthoDB" id="6437192at2759"/>
<evidence type="ECO:0000313" key="3">
    <source>
        <dbReference type="Proteomes" id="UP000886998"/>
    </source>
</evidence>
<feature type="non-terminal residue" evidence="2">
    <location>
        <position position="1"/>
    </location>
</feature>
<dbReference type="GO" id="GO:0046982">
    <property type="term" value="F:protein heterodimerization activity"/>
    <property type="evidence" value="ECO:0007669"/>
    <property type="project" value="InterPro"/>
</dbReference>
<protein>
    <submittedName>
        <fullName evidence="2">Uncharacterized protein</fullName>
    </submittedName>
</protein>
<reference evidence="2" key="1">
    <citation type="submission" date="2020-08" db="EMBL/GenBank/DDBJ databases">
        <title>Multicomponent nature underlies the extraordinary mechanical properties of spider dragline silk.</title>
        <authorList>
            <person name="Kono N."/>
            <person name="Nakamura H."/>
            <person name="Mori M."/>
            <person name="Yoshida Y."/>
            <person name="Ohtoshi R."/>
            <person name="Malay A.D."/>
            <person name="Moran D.A.P."/>
            <person name="Tomita M."/>
            <person name="Numata K."/>
            <person name="Arakawa K."/>
        </authorList>
    </citation>
    <scope>NUCLEOTIDE SEQUENCE</scope>
</reference>
<dbReference type="AlphaFoldDB" id="A0A8X6XW89"/>
<dbReference type="EMBL" id="BMAV01013183">
    <property type="protein sequence ID" value="GFY60501.1"/>
    <property type="molecule type" value="Genomic_DNA"/>
</dbReference>
<proteinExistence type="predicted"/>
<feature type="region of interest" description="Disordered" evidence="1">
    <location>
        <begin position="233"/>
        <end position="339"/>
    </location>
</feature>
<accession>A0A8X6XW89</accession>